<dbReference type="GO" id="GO:0016987">
    <property type="term" value="F:sigma factor activity"/>
    <property type="evidence" value="ECO:0007669"/>
    <property type="project" value="UniProtKB-KW"/>
</dbReference>
<comment type="similarity">
    <text evidence="1">Belongs to the sigma-70 factor family.</text>
</comment>
<dbReference type="InterPro" id="IPR000943">
    <property type="entry name" value="RNA_pol_sigma70"/>
</dbReference>
<dbReference type="PANTHER" id="PTHR30603:SF47">
    <property type="entry name" value="RNA POLYMERASE SIGMA FACTOR SIGD, CHLOROPLASTIC"/>
    <property type="match status" value="1"/>
</dbReference>
<evidence type="ECO:0000259" key="7">
    <source>
        <dbReference type="Pfam" id="PF04542"/>
    </source>
</evidence>
<dbReference type="Pfam" id="PF04542">
    <property type="entry name" value="Sigma70_r2"/>
    <property type="match status" value="1"/>
</dbReference>
<feature type="domain" description="RNA polymerase sigma-70 region 2" evidence="7">
    <location>
        <begin position="515"/>
        <end position="553"/>
    </location>
</feature>
<gene>
    <name evidence="8" type="ORF">HJC23_011366</name>
</gene>
<dbReference type="InterPro" id="IPR013324">
    <property type="entry name" value="RNA_pol_sigma_r3/r4-like"/>
</dbReference>
<feature type="compositionally biased region" description="Low complexity" evidence="6">
    <location>
        <begin position="140"/>
        <end position="153"/>
    </location>
</feature>
<name>A0ABD3PPL8_9STRA</name>
<dbReference type="InterPro" id="IPR036388">
    <property type="entry name" value="WH-like_DNA-bd_sf"/>
</dbReference>
<evidence type="ECO:0000256" key="3">
    <source>
        <dbReference type="ARBA" id="ARBA00023082"/>
    </source>
</evidence>
<dbReference type="SUPFAM" id="SSF88946">
    <property type="entry name" value="Sigma2 domain of RNA polymerase sigma factors"/>
    <property type="match status" value="1"/>
</dbReference>
<dbReference type="SUPFAM" id="SSF88659">
    <property type="entry name" value="Sigma3 and sigma4 domains of RNA polymerase sigma factors"/>
    <property type="match status" value="1"/>
</dbReference>
<evidence type="ECO:0000256" key="2">
    <source>
        <dbReference type="ARBA" id="ARBA00023015"/>
    </source>
</evidence>
<dbReference type="Gene3D" id="1.10.10.10">
    <property type="entry name" value="Winged helix-like DNA-binding domain superfamily/Winged helix DNA-binding domain"/>
    <property type="match status" value="1"/>
</dbReference>
<evidence type="ECO:0000256" key="5">
    <source>
        <dbReference type="ARBA" id="ARBA00023163"/>
    </source>
</evidence>
<protein>
    <recommendedName>
        <fullName evidence="7">RNA polymerase sigma-70 region 2 domain-containing protein</fullName>
    </recommendedName>
</protein>
<feature type="region of interest" description="Disordered" evidence="6">
    <location>
        <begin position="132"/>
        <end position="239"/>
    </location>
</feature>
<dbReference type="PANTHER" id="PTHR30603">
    <property type="entry name" value="RNA POLYMERASE SIGMA FACTOR RPO"/>
    <property type="match status" value="1"/>
</dbReference>
<feature type="compositionally biased region" description="Basic and acidic residues" evidence="6">
    <location>
        <begin position="1"/>
        <end position="24"/>
    </location>
</feature>
<keyword evidence="2" id="KW-0805">Transcription regulation</keyword>
<keyword evidence="4" id="KW-0238">DNA-binding</keyword>
<evidence type="ECO:0000313" key="9">
    <source>
        <dbReference type="Proteomes" id="UP001516023"/>
    </source>
</evidence>
<dbReference type="NCBIfam" id="TIGR02937">
    <property type="entry name" value="sigma70-ECF"/>
    <property type="match status" value="1"/>
</dbReference>
<dbReference type="Proteomes" id="UP001516023">
    <property type="component" value="Unassembled WGS sequence"/>
</dbReference>
<proteinExistence type="inferred from homology"/>
<evidence type="ECO:0000256" key="1">
    <source>
        <dbReference type="ARBA" id="ARBA00007788"/>
    </source>
</evidence>
<dbReference type="InterPro" id="IPR013325">
    <property type="entry name" value="RNA_pol_sigma_r2"/>
</dbReference>
<dbReference type="GO" id="GO:0003677">
    <property type="term" value="F:DNA binding"/>
    <property type="evidence" value="ECO:0007669"/>
    <property type="project" value="UniProtKB-KW"/>
</dbReference>
<dbReference type="EMBL" id="JABMIG020000134">
    <property type="protein sequence ID" value="KAL3790010.1"/>
    <property type="molecule type" value="Genomic_DNA"/>
</dbReference>
<dbReference type="InterPro" id="IPR014284">
    <property type="entry name" value="RNA_pol_sigma-70_dom"/>
</dbReference>
<feature type="compositionally biased region" description="Polar residues" evidence="6">
    <location>
        <begin position="377"/>
        <end position="391"/>
    </location>
</feature>
<feature type="compositionally biased region" description="Basic and acidic residues" evidence="6">
    <location>
        <begin position="194"/>
        <end position="203"/>
    </location>
</feature>
<dbReference type="AlphaFoldDB" id="A0ABD3PPL8"/>
<reference evidence="8 9" key="1">
    <citation type="journal article" date="2020" name="G3 (Bethesda)">
        <title>Improved Reference Genome for Cyclotella cryptica CCMP332, a Model for Cell Wall Morphogenesis, Salinity Adaptation, and Lipid Production in Diatoms (Bacillariophyta).</title>
        <authorList>
            <person name="Roberts W.R."/>
            <person name="Downey K.M."/>
            <person name="Ruck E.C."/>
            <person name="Traller J.C."/>
            <person name="Alverson A.J."/>
        </authorList>
    </citation>
    <scope>NUCLEOTIDE SEQUENCE [LARGE SCALE GENOMIC DNA]</scope>
    <source>
        <strain evidence="8 9">CCMP332</strain>
    </source>
</reference>
<evidence type="ECO:0000313" key="8">
    <source>
        <dbReference type="EMBL" id="KAL3790010.1"/>
    </source>
</evidence>
<dbReference type="InterPro" id="IPR007627">
    <property type="entry name" value="RNA_pol_sigma70_r2"/>
</dbReference>
<feature type="compositionally biased region" description="Low complexity" evidence="6">
    <location>
        <begin position="161"/>
        <end position="173"/>
    </location>
</feature>
<dbReference type="PRINTS" id="PR00046">
    <property type="entry name" value="SIGMA70FCT"/>
</dbReference>
<evidence type="ECO:0000256" key="6">
    <source>
        <dbReference type="SAM" id="MobiDB-lite"/>
    </source>
</evidence>
<organism evidence="8 9">
    <name type="scientific">Cyclotella cryptica</name>
    <dbReference type="NCBI Taxonomy" id="29204"/>
    <lineage>
        <taxon>Eukaryota</taxon>
        <taxon>Sar</taxon>
        <taxon>Stramenopiles</taxon>
        <taxon>Ochrophyta</taxon>
        <taxon>Bacillariophyta</taxon>
        <taxon>Coscinodiscophyceae</taxon>
        <taxon>Thalassiosirophycidae</taxon>
        <taxon>Stephanodiscales</taxon>
        <taxon>Stephanodiscaceae</taxon>
        <taxon>Cyclotella</taxon>
    </lineage>
</organism>
<keyword evidence="3" id="KW-0731">Sigma factor</keyword>
<feature type="compositionally biased region" description="Basic residues" evidence="6">
    <location>
        <begin position="177"/>
        <end position="188"/>
    </location>
</feature>
<dbReference type="Gene3D" id="1.20.120.1810">
    <property type="match status" value="1"/>
</dbReference>
<feature type="region of interest" description="Disordered" evidence="6">
    <location>
        <begin position="1"/>
        <end position="26"/>
    </location>
</feature>
<evidence type="ECO:0000256" key="4">
    <source>
        <dbReference type="ARBA" id="ARBA00023125"/>
    </source>
</evidence>
<feature type="region of interest" description="Disordered" evidence="6">
    <location>
        <begin position="377"/>
        <end position="409"/>
    </location>
</feature>
<keyword evidence="5" id="KW-0804">Transcription</keyword>
<accession>A0ABD3PPL8</accession>
<keyword evidence="9" id="KW-1185">Reference proteome</keyword>
<sequence>MTTIFRDRSKEEDLSTRHETRDNTPKGSEALYQFCSPLCRELASILYPSSTESSEYTNNSQLASPSSDSIYLIQGSSIMRPAPLSSLFICGVFCSHTCHALLNINTIHRQRTLPPRPLLLLTPRSSGVFVRQEDARLSRSRNSNRSESVLSSSPDNEETKSSAPSSTPSSSLETRSKHLKISGRKRPVVRVVSSRKDMVRKDAQSLVRTKRRTATMSSPKMSSLPGRRISKSTANRVASKTIDDTSNEILTPIKISPNLASGATFQRSEMMEHTLLTKEEEFELGRRIVRARELREKIESLVEERAWETDMAELVDQDEDASSEGGEVDMDFLTYEMEYLSLYGFRPPPLGNLQEYDLEDDLLIDHAMHRSQHMSQLRNNNMDGGSSPTKATTKRNGYRNGSSSSAATTHNNSYTSLLHIPIHLLSEQDVMTLNIPGGKVQAIEILLDGAHAREMLMRKNIKLVISIAKNWMRNSFTTKNSNLGGVVENSSSTKGAGNKKRKYLSQMYEGSWDRPSLDEAVQEGVLGLARAVDKYDPERGLRFSTYATHWVTSYVRVCFQRAVTGCLRVPSQLHDIKSAYKRIIKDHLQASENPPAMKSIAKELGITEHRLVTAIRATESLVSVDAPIVFPGSGSYKGSAAGGDGSNQELLILDTLSCAEPKPEDQVEVSFLRQCLENAMATELTPYERDILRLRLGLDSGEGKTVRQIVDMCGGSLTTADVRAAERRAFKKLRSPSSVHTHNLLAYLDMSGTDRDFILRR</sequence>
<comment type="caution">
    <text evidence="8">The sequence shown here is derived from an EMBL/GenBank/DDBJ whole genome shotgun (WGS) entry which is preliminary data.</text>
</comment>
<dbReference type="InterPro" id="IPR050239">
    <property type="entry name" value="Sigma-70_RNA_pol_init_factors"/>
</dbReference>